<proteinExistence type="predicted"/>
<dbReference type="InParanoid" id="A0A1J7JR65"/>
<dbReference type="EMBL" id="KV875095">
    <property type="protein sequence ID" value="OIW31860.1"/>
    <property type="molecule type" value="Genomic_DNA"/>
</dbReference>
<reference evidence="1 2" key="1">
    <citation type="submission" date="2016-10" db="EMBL/GenBank/DDBJ databases">
        <title>Draft genome sequence of Coniochaeta ligniaria NRRL30616, a lignocellulolytic fungus for bioabatement of inhibitors in plant biomass hydrolysates.</title>
        <authorList>
            <consortium name="DOE Joint Genome Institute"/>
            <person name="Jimenez D.J."/>
            <person name="Hector R.E."/>
            <person name="Riley R."/>
            <person name="Sun H."/>
            <person name="Grigoriev I.V."/>
            <person name="Van Elsas J.D."/>
            <person name="Nichols N.N."/>
        </authorList>
    </citation>
    <scope>NUCLEOTIDE SEQUENCE [LARGE SCALE GENOMIC DNA]</scope>
    <source>
        <strain evidence="1 2">NRRL 30616</strain>
    </source>
</reference>
<protein>
    <submittedName>
        <fullName evidence="1">Uncharacterized protein</fullName>
    </submittedName>
</protein>
<name>A0A1J7JR65_9PEZI</name>
<keyword evidence="2" id="KW-1185">Reference proteome</keyword>
<organism evidence="1 2">
    <name type="scientific">Coniochaeta ligniaria NRRL 30616</name>
    <dbReference type="NCBI Taxonomy" id="1408157"/>
    <lineage>
        <taxon>Eukaryota</taxon>
        <taxon>Fungi</taxon>
        <taxon>Dikarya</taxon>
        <taxon>Ascomycota</taxon>
        <taxon>Pezizomycotina</taxon>
        <taxon>Sordariomycetes</taxon>
        <taxon>Sordariomycetidae</taxon>
        <taxon>Coniochaetales</taxon>
        <taxon>Coniochaetaceae</taxon>
        <taxon>Coniochaeta</taxon>
    </lineage>
</organism>
<evidence type="ECO:0000313" key="1">
    <source>
        <dbReference type="EMBL" id="OIW31860.1"/>
    </source>
</evidence>
<sequence length="239" mass="27154">MLYAHLSFLERNFTCQTEHRIPFSSSTSASAARYPRRGLAYSDCFTSPRQHFRRLAGELREKAQHFSAVPSCSPHRLQHRKFFFSLTCFAPAQQQQQLGSENGFCGYLQVFLLVYLMPAIYVRTTLLFPGCLWRLLCLDVGFILVPAGRNAKQTARNSIKTPGGTWIYQSRLMDGSVPTASQPVGLIHRRRTTCVVDEPESLELSSCESAFTWVRLGGPGSMRRFLHWQVPCRVTTSWP</sequence>
<accession>A0A1J7JR65</accession>
<dbReference type="Proteomes" id="UP000182658">
    <property type="component" value="Unassembled WGS sequence"/>
</dbReference>
<gene>
    <name evidence="1" type="ORF">CONLIGDRAFT_243494</name>
</gene>
<dbReference type="AlphaFoldDB" id="A0A1J7JR65"/>
<evidence type="ECO:0000313" key="2">
    <source>
        <dbReference type="Proteomes" id="UP000182658"/>
    </source>
</evidence>